<dbReference type="Proteomes" id="UP000663877">
    <property type="component" value="Unassembled WGS sequence"/>
</dbReference>
<evidence type="ECO:0000313" key="5">
    <source>
        <dbReference type="Proteomes" id="UP000663877"/>
    </source>
</evidence>
<protein>
    <submittedName>
        <fullName evidence="1">Uncharacterized protein</fullName>
    </submittedName>
</protein>
<gene>
    <name evidence="1" type="ORF">BJG266_LOCUS9442</name>
    <name evidence="2" type="ORF">QVE165_LOCUS8557</name>
    <name evidence="3" type="ORF">QVE165_LOCUS8744</name>
</gene>
<dbReference type="Proteomes" id="UP000663832">
    <property type="component" value="Unassembled WGS sequence"/>
</dbReference>
<evidence type="ECO:0000313" key="2">
    <source>
        <dbReference type="EMBL" id="CAF0883755.1"/>
    </source>
</evidence>
<reference evidence="1" key="1">
    <citation type="submission" date="2021-02" db="EMBL/GenBank/DDBJ databases">
        <authorList>
            <person name="Nowell W R."/>
        </authorList>
    </citation>
    <scope>NUCLEOTIDE SEQUENCE</scope>
</reference>
<keyword evidence="4" id="KW-1185">Reference proteome</keyword>
<sequence length="672" mass="79444">MVCLRKIMNKIEDITCNQFMQSSEIIEEFKNCTFPLEFPVIPVLFGHVRFLYDPKEIVNINITLRLKPDYVCYDEQLCDFLTPTFRHKNFTCRYANQTDLDLNVELTTWKSILNTCAAMERTIADLQGINFNKKITVLLLPRFLVSLLSTCVKASRHPWLYLCGVNQRINRIAHDRIFTRHLRLLEYCRIDDSSLPLSDPILDRFCSTILPKIGHQIETLYLEGTSMERVLHATNYLNLNNLGLCDIDDKLARSFFSDTNPLIHVFNNQISSLFINFLNKQNDPYSKSIIYAFIFTKIWTIFTNLRCLEFNSSSSFRDGVFISIILPETAISSTLLELHVDVCNMMDCLEILDERFDQLRILFINICHIETSTFNKERNEKLLPNLRIFSLCCNNEISLGAFNESIVPLLRRLIHLEELDLNITVQHCEKFIDGDILKKDIMVHMPQLYKFTFNIYSTITYHYQTNFPLYESIEKTFKSFSNNQITTCIDHWESDSQCHIYSHPYHWKIYHHITNNFPDGLFNSVTQILLFDEYPFEHEFFLRISRSFPFMKQLTIVNGKAQQIKSNNDNQILPIIEYSNLIRLDLSYVHDDYVELFLFNMKMSLPNNLHLRIHYKSLERVTRCFTRYMTENKRTKIAALLFSPMDQIDEYHIKNYFPYTCIHRTYSFILSK</sequence>
<evidence type="ECO:0000313" key="4">
    <source>
        <dbReference type="Proteomes" id="UP000663832"/>
    </source>
</evidence>
<evidence type="ECO:0000313" key="3">
    <source>
        <dbReference type="EMBL" id="CAF0887235.1"/>
    </source>
</evidence>
<proteinExistence type="predicted"/>
<comment type="caution">
    <text evidence="1">The sequence shown here is derived from an EMBL/GenBank/DDBJ whole genome shotgun (WGS) entry which is preliminary data.</text>
</comment>
<name>A0A813YA91_9BILA</name>
<dbReference type="OrthoDB" id="9973249at2759"/>
<dbReference type="EMBL" id="CAJNOM010000039">
    <property type="protein sequence ID" value="CAF0887235.1"/>
    <property type="molecule type" value="Genomic_DNA"/>
</dbReference>
<dbReference type="EMBL" id="CAJNOI010000031">
    <property type="protein sequence ID" value="CAF0881357.1"/>
    <property type="molecule type" value="Genomic_DNA"/>
</dbReference>
<dbReference type="EMBL" id="CAJNOM010000038">
    <property type="protein sequence ID" value="CAF0883755.1"/>
    <property type="molecule type" value="Genomic_DNA"/>
</dbReference>
<dbReference type="AlphaFoldDB" id="A0A813YA91"/>
<accession>A0A813YA91</accession>
<organism evidence="1 5">
    <name type="scientific">Adineta steineri</name>
    <dbReference type="NCBI Taxonomy" id="433720"/>
    <lineage>
        <taxon>Eukaryota</taxon>
        <taxon>Metazoa</taxon>
        <taxon>Spiralia</taxon>
        <taxon>Gnathifera</taxon>
        <taxon>Rotifera</taxon>
        <taxon>Eurotatoria</taxon>
        <taxon>Bdelloidea</taxon>
        <taxon>Adinetida</taxon>
        <taxon>Adinetidae</taxon>
        <taxon>Adineta</taxon>
    </lineage>
</organism>
<evidence type="ECO:0000313" key="1">
    <source>
        <dbReference type="EMBL" id="CAF0881357.1"/>
    </source>
</evidence>